<feature type="non-terminal residue" evidence="2">
    <location>
        <position position="103"/>
    </location>
</feature>
<dbReference type="InterPro" id="IPR000477">
    <property type="entry name" value="RT_dom"/>
</dbReference>
<dbReference type="PROSITE" id="PS50878">
    <property type="entry name" value="RT_POL"/>
    <property type="match status" value="1"/>
</dbReference>
<proteinExistence type="predicted"/>
<evidence type="ECO:0000259" key="1">
    <source>
        <dbReference type="PROSITE" id="PS50878"/>
    </source>
</evidence>
<feature type="non-terminal residue" evidence="2">
    <location>
        <position position="1"/>
    </location>
</feature>
<keyword evidence="2" id="KW-0695">RNA-directed DNA polymerase</keyword>
<dbReference type="PANTHER" id="PTHR33332">
    <property type="entry name" value="REVERSE TRANSCRIPTASE DOMAIN-CONTAINING PROTEIN"/>
    <property type="match status" value="1"/>
</dbReference>
<dbReference type="GO" id="GO:0003964">
    <property type="term" value="F:RNA-directed DNA polymerase activity"/>
    <property type="evidence" value="ECO:0007669"/>
    <property type="project" value="UniProtKB-KW"/>
</dbReference>
<organism evidence="2">
    <name type="scientific">Lygus hesperus</name>
    <name type="common">Western plant bug</name>
    <dbReference type="NCBI Taxonomy" id="30085"/>
    <lineage>
        <taxon>Eukaryota</taxon>
        <taxon>Metazoa</taxon>
        <taxon>Ecdysozoa</taxon>
        <taxon>Arthropoda</taxon>
        <taxon>Hexapoda</taxon>
        <taxon>Insecta</taxon>
        <taxon>Pterygota</taxon>
        <taxon>Neoptera</taxon>
        <taxon>Paraneoptera</taxon>
        <taxon>Hemiptera</taxon>
        <taxon>Heteroptera</taxon>
        <taxon>Panheteroptera</taxon>
        <taxon>Cimicomorpha</taxon>
        <taxon>Miridae</taxon>
        <taxon>Mirini</taxon>
        <taxon>Lygus</taxon>
    </lineage>
</organism>
<accession>A0A0A9XXK7</accession>
<evidence type="ECO:0000313" key="2">
    <source>
        <dbReference type="EMBL" id="JAG24649.1"/>
    </source>
</evidence>
<reference evidence="2" key="1">
    <citation type="journal article" date="2014" name="PLoS ONE">
        <title>Transcriptome-Based Identification of ABC Transporters in the Western Tarnished Plant Bug Lygus hesperus.</title>
        <authorList>
            <person name="Hull J.J."/>
            <person name="Chaney K."/>
            <person name="Geib S.M."/>
            <person name="Fabrick J.A."/>
            <person name="Brent C.S."/>
            <person name="Walsh D."/>
            <person name="Lavine L.C."/>
        </authorList>
    </citation>
    <scope>NUCLEOTIDE SEQUENCE</scope>
</reference>
<name>A0A0A9XXK7_LYGHE</name>
<protein>
    <submittedName>
        <fullName evidence="2">RNA-directed DNA polymerase from mobile element jockey</fullName>
    </submittedName>
</protein>
<gene>
    <name evidence="2" type="primary">pol_243</name>
    <name evidence="2" type="ORF">CM83_104153</name>
</gene>
<feature type="domain" description="Reverse transcriptase" evidence="1">
    <location>
        <begin position="1"/>
        <end position="103"/>
    </location>
</feature>
<keyword evidence="2" id="KW-0808">Transferase</keyword>
<keyword evidence="2" id="KW-0548">Nucleotidyltransferase</keyword>
<dbReference type="AlphaFoldDB" id="A0A0A9XXK7"/>
<dbReference type="Pfam" id="PF00078">
    <property type="entry name" value="RVT_1"/>
    <property type="match status" value="1"/>
</dbReference>
<sequence>RVGSSLSDWLPLKYGVPQGSILGPILFSLFINDLPKCIDSSQYILFADDLQLYVQCPLDNAASSILSLNSDLNNINQWANHNGMLLNAKKSQAILFSKDEIDL</sequence>
<dbReference type="EMBL" id="GBHO01018955">
    <property type="protein sequence ID" value="JAG24649.1"/>
    <property type="molecule type" value="Transcribed_RNA"/>
</dbReference>
<reference evidence="2" key="2">
    <citation type="submission" date="2014-07" db="EMBL/GenBank/DDBJ databases">
        <authorList>
            <person name="Hull J."/>
        </authorList>
    </citation>
    <scope>NUCLEOTIDE SEQUENCE</scope>
</reference>